<dbReference type="EMBL" id="CP021435">
    <property type="protein sequence ID" value="ATJ82012.1"/>
    <property type="molecule type" value="Genomic_DNA"/>
</dbReference>
<sequence length="69" mass="7963">MEIGDRVTVSREMIALHEDDLAIGNTCDFLDMRERVSTENGVSQVARYRIRIDHIGPEKCECTVIERLR</sequence>
<organism evidence="1 2">
    <name type="scientific">Halomonas beimenensis</name>
    <dbReference type="NCBI Taxonomy" id="475662"/>
    <lineage>
        <taxon>Bacteria</taxon>
        <taxon>Pseudomonadati</taxon>
        <taxon>Pseudomonadota</taxon>
        <taxon>Gammaproteobacteria</taxon>
        <taxon>Oceanospirillales</taxon>
        <taxon>Halomonadaceae</taxon>
        <taxon>Halomonas</taxon>
    </lineage>
</organism>
<proteinExistence type="predicted"/>
<protein>
    <submittedName>
        <fullName evidence="1">Uncharacterized protein</fullName>
    </submittedName>
</protein>
<evidence type="ECO:0000313" key="2">
    <source>
        <dbReference type="Proteomes" id="UP000219993"/>
    </source>
</evidence>
<dbReference type="Proteomes" id="UP000219993">
    <property type="component" value="Chromosome"/>
</dbReference>
<gene>
    <name evidence="1" type="ORF">BEI_1025</name>
</gene>
<reference evidence="1 2" key="1">
    <citation type="journal article" date="2017" name="Sci. Rep.">
        <title>Revealing the Saline Adaptation Strategies of the Halophilic Bacterium Halomonas beimenensis through High-throughput Omics and Transposon Mutagenesis Approaches.</title>
        <authorList>
            <person name="Chen Y.H."/>
            <person name="Lin S.S."/>
            <person name="Shyu Y.T."/>
        </authorList>
    </citation>
    <scope>NUCLEOTIDE SEQUENCE [LARGE SCALE GENOMIC DNA]</scope>
    <source>
        <strain evidence="1 2">NTU-111</strain>
    </source>
</reference>
<dbReference type="AlphaFoldDB" id="A0A291P575"/>
<keyword evidence="2" id="KW-1185">Reference proteome</keyword>
<name>A0A291P575_9GAMM</name>
<dbReference type="KEGG" id="hbe:BEI_1025"/>
<evidence type="ECO:0000313" key="1">
    <source>
        <dbReference type="EMBL" id="ATJ82012.1"/>
    </source>
</evidence>
<accession>A0A291P575</accession>